<dbReference type="Pfam" id="PF21010">
    <property type="entry name" value="HA2_C"/>
    <property type="match status" value="1"/>
</dbReference>
<dbReference type="GO" id="GO:0005730">
    <property type="term" value="C:nucleolus"/>
    <property type="evidence" value="ECO:0007669"/>
    <property type="project" value="TreeGrafter"/>
</dbReference>
<evidence type="ECO:0000256" key="4">
    <source>
        <dbReference type="ARBA" id="ARBA00022801"/>
    </source>
</evidence>
<dbReference type="CDD" id="cd17982">
    <property type="entry name" value="DEXHc_DHX37"/>
    <property type="match status" value="1"/>
</dbReference>
<dbReference type="Pfam" id="PF23362">
    <property type="entry name" value="DHX37_C"/>
    <property type="match status" value="1"/>
</dbReference>
<dbReference type="InterPro" id="IPR048333">
    <property type="entry name" value="HA2_WH"/>
</dbReference>
<feature type="compositionally biased region" description="Basic and acidic residues" evidence="8">
    <location>
        <begin position="29"/>
        <end position="41"/>
    </location>
</feature>
<evidence type="ECO:0000256" key="2">
    <source>
        <dbReference type="ARBA" id="ARBA00012552"/>
    </source>
</evidence>
<dbReference type="GO" id="GO:0003724">
    <property type="term" value="F:RNA helicase activity"/>
    <property type="evidence" value="ECO:0007669"/>
    <property type="project" value="UniProtKB-EC"/>
</dbReference>
<feature type="compositionally biased region" description="Basic and acidic residues" evidence="8">
    <location>
        <begin position="70"/>
        <end position="80"/>
    </location>
</feature>
<dbReference type="Proteomes" id="UP000241890">
    <property type="component" value="Unassembled WGS sequence"/>
</dbReference>
<dbReference type="OrthoDB" id="10253254at2759"/>
<dbReference type="Gene3D" id="1.20.120.1080">
    <property type="match status" value="1"/>
</dbReference>
<evidence type="ECO:0000256" key="5">
    <source>
        <dbReference type="ARBA" id="ARBA00022806"/>
    </source>
</evidence>
<dbReference type="Pfam" id="PF00271">
    <property type="entry name" value="Helicase_C"/>
    <property type="match status" value="1"/>
</dbReference>
<dbReference type="CDD" id="cd18791">
    <property type="entry name" value="SF2_C_RHA"/>
    <property type="match status" value="1"/>
</dbReference>
<dbReference type="Pfam" id="PF04408">
    <property type="entry name" value="WHD_HA2"/>
    <property type="match status" value="1"/>
</dbReference>
<dbReference type="PANTHER" id="PTHR18934:SF99">
    <property type="entry name" value="ATP-DEPENDENT RNA HELICASE DHX37-RELATED"/>
    <property type="match status" value="1"/>
</dbReference>
<feature type="compositionally biased region" description="Acidic residues" evidence="8">
    <location>
        <begin position="1033"/>
        <end position="1048"/>
    </location>
</feature>
<dbReference type="EC" id="3.6.4.13" evidence="2"/>
<evidence type="ECO:0000256" key="3">
    <source>
        <dbReference type="ARBA" id="ARBA00022741"/>
    </source>
</evidence>
<comment type="similarity">
    <text evidence="1">Belongs to the DEAD box helicase family. DEAH subfamily.</text>
</comment>
<feature type="region of interest" description="Disordered" evidence="8">
    <location>
        <begin position="146"/>
        <end position="298"/>
    </location>
</feature>
<keyword evidence="4" id="KW-0378">Hydrolase</keyword>
<comment type="caution">
    <text evidence="11">The sequence shown here is derived from an EMBL/GenBank/DDBJ whole genome shotgun (WGS) entry which is preliminary data.</text>
</comment>
<gene>
    <name evidence="11" type="ORF">FCC1311_106912</name>
</gene>
<dbReference type="PROSITE" id="PS51194">
    <property type="entry name" value="HELICASE_CTER"/>
    <property type="match status" value="1"/>
</dbReference>
<dbReference type="InterPro" id="IPR001650">
    <property type="entry name" value="Helicase_C-like"/>
</dbReference>
<dbReference type="InterPro" id="IPR011545">
    <property type="entry name" value="DEAD/DEAH_box_helicase_dom"/>
</dbReference>
<name>A0A2R5GUC1_9STRA</name>
<evidence type="ECO:0000259" key="9">
    <source>
        <dbReference type="PROSITE" id="PS51192"/>
    </source>
</evidence>
<dbReference type="EMBL" id="BEYU01000196">
    <property type="protein sequence ID" value="GBG34467.1"/>
    <property type="molecule type" value="Genomic_DNA"/>
</dbReference>
<dbReference type="InterPro" id="IPR027417">
    <property type="entry name" value="P-loop_NTPase"/>
</dbReference>
<evidence type="ECO:0000259" key="10">
    <source>
        <dbReference type="PROSITE" id="PS51194"/>
    </source>
</evidence>
<dbReference type="PROSITE" id="PS51192">
    <property type="entry name" value="HELICASE_ATP_BIND_1"/>
    <property type="match status" value="1"/>
</dbReference>
<dbReference type="InterPro" id="IPR014001">
    <property type="entry name" value="Helicase_ATP-bd"/>
</dbReference>
<accession>A0A2R5GUC1</accession>
<comment type="catalytic activity">
    <reaction evidence="7">
        <text>ATP + H2O = ADP + phosphate + H(+)</text>
        <dbReference type="Rhea" id="RHEA:13065"/>
        <dbReference type="ChEBI" id="CHEBI:15377"/>
        <dbReference type="ChEBI" id="CHEBI:15378"/>
        <dbReference type="ChEBI" id="CHEBI:30616"/>
        <dbReference type="ChEBI" id="CHEBI:43474"/>
        <dbReference type="ChEBI" id="CHEBI:456216"/>
        <dbReference type="EC" id="3.6.4.13"/>
    </reaction>
</comment>
<protein>
    <recommendedName>
        <fullName evidence="2">RNA helicase</fullName>
        <ecNumber evidence="2">3.6.4.13</ecNumber>
    </recommendedName>
</protein>
<organism evidence="11 12">
    <name type="scientific">Hondaea fermentalgiana</name>
    <dbReference type="NCBI Taxonomy" id="2315210"/>
    <lineage>
        <taxon>Eukaryota</taxon>
        <taxon>Sar</taxon>
        <taxon>Stramenopiles</taxon>
        <taxon>Bigyra</taxon>
        <taxon>Labyrinthulomycetes</taxon>
        <taxon>Thraustochytrida</taxon>
        <taxon>Thraustochytriidae</taxon>
        <taxon>Hondaea</taxon>
    </lineage>
</organism>
<dbReference type="GO" id="GO:0003723">
    <property type="term" value="F:RNA binding"/>
    <property type="evidence" value="ECO:0007669"/>
    <property type="project" value="TreeGrafter"/>
</dbReference>
<evidence type="ECO:0000256" key="1">
    <source>
        <dbReference type="ARBA" id="ARBA00008792"/>
    </source>
</evidence>
<dbReference type="PROSITE" id="PS00690">
    <property type="entry name" value="DEAH_ATP_HELICASE"/>
    <property type="match status" value="1"/>
</dbReference>
<keyword evidence="5 11" id="KW-0347">Helicase</keyword>
<feature type="region of interest" description="Disordered" evidence="8">
    <location>
        <begin position="918"/>
        <end position="950"/>
    </location>
</feature>
<feature type="domain" description="Helicase ATP-binding" evidence="9">
    <location>
        <begin position="310"/>
        <end position="493"/>
    </location>
</feature>
<dbReference type="GO" id="GO:0016787">
    <property type="term" value="F:hydrolase activity"/>
    <property type="evidence" value="ECO:0007669"/>
    <property type="project" value="UniProtKB-KW"/>
</dbReference>
<dbReference type="PANTHER" id="PTHR18934">
    <property type="entry name" value="ATP-DEPENDENT RNA HELICASE"/>
    <property type="match status" value="1"/>
</dbReference>
<keyword evidence="12" id="KW-1185">Reference proteome</keyword>
<evidence type="ECO:0000256" key="7">
    <source>
        <dbReference type="ARBA" id="ARBA00047984"/>
    </source>
</evidence>
<evidence type="ECO:0000313" key="12">
    <source>
        <dbReference type="Proteomes" id="UP000241890"/>
    </source>
</evidence>
<keyword evidence="6" id="KW-0067">ATP-binding</keyword>
<feature type="compositionally biased region" description="Acidic residues" evidence="8">
    <location>
        <begin position="599"/>
        <end position="620"/>
    </location>
</feature>
<evidence type="ECO:0000256" key="8">
    <source>
        <dbReference type="SAM" id="MobiDB-lite"/>
    </source>
</evidence>
<feature type="region of interest" description="Disordered" evidence="8">
    <location>
        <begin position="1163"/>
        <end position="1182"/>
    </location>
</feature>
<feature type="compositionally biased region" description="Basic and acidic residues" evidence="8">
    <location>
        <begin position="929"/>
        <end position="950"/>
    </location>
</feature>
<dbReference type="Gene3D" id="3.40.50.300">
    <property type="entry name" value="P-loop containing nucleotide triphosphate hydrolases"/>
    <property type="match status" value="3"/>
</dbReference>
<dbReference type="InterPro" id="IPR007502">
    <property type="entry name" value="Helicase-assoc_dom"/>
</dbReference>
<feature type="region of interest" description="Disordered" evidence="8">
    <location>
        <begin position="1025"/>
        <end position="1051"/>
    </location>
</feature>
<feature type="compositionally biased region" description="Basic residues" evidence="8">
    <location>
        <begin position="164"/>
        <end position="177"/>
    </location>
</feature>
<dbReference type="SUPFAM" id="SSF52540">
    <property type="entry name" value="P-loop containing nucleoside triphosphate hydrolases"/>
    <property type="match status" value="1"/>
</dbReference>
<feature type="compositionally biased region" description="Polar residues" evidence="8">
    <location>
        <begin position="239"/>
        <end position="272"/>
    </location>
</feature>
<feature type="region of interest" description="Disordered" evidence="8">
    <location>
        <begin position="574"/>
        <end position="646"/>
    </location>
</feature>
<dbReference type="SMART" id="SM00487">
    <property type="entry name" value="DEXDc"/>
    <property type="match status" value="1"/>
</dbReference>
<feature type="compositionally biased region" description="Basic and acidic residues" evidence="8">
    <location>
        <begin position="213"/>
        <end position="228"/>
    </location>
</feature>
<dbReference type="InParanoid" id="A0A2R5GUC1"/>
<keyword evidence="3" id="KW-0547">Nucleotide-binding</keyword>
<feature type="region of interest" description="Disordered" evidence="8">
    <location>
        <begin position="25"/>
        <end position="101"/>
    </location>
</feature>
<dbReference type="FunFam" id="3.40.50.300:FF:000637">
    <property type="entry name" value="ATP-dependent RNA helicase DHX37/DHR1"/>
    <property type="match status" value="1"/>
</dbReference>
<feature type="domain" description="Helicase C-terminal" evidence="10">
    <location>
        <begin position="629"/>
        <end position="799"/>
    </location>
</feature>
<dbReference type="Pfam" id="PF00270">
    <property type="entry name" value="DEAD"/>
    <property type="match status" value="1"/>
</dbReference>
<dbReference type="SMART" id="SM00490">
    <property type="entry name" value="HELICc"/>
    <property type="match status" value="1"/>
</dbReference>
<evidence type="ECO:0000313" key="11">
    <source>
        <dbReference type="EMBL" id="GBG34467.1"/>
    </source>
</evidence>
<feature type="compositionally biased region" description="Acidic residues" evidence="8">
    <location>
        <begin position="202"/>
        <end position="212"/>
    </location>
</feature>
<reference evidence="11 12" key="1">
    <citation type="submission" date="2017-12" db="EMBL/GenBank/DDBJ databases">
        <title>Sequencing, de novo assembly and annotation of complete genome of a new Thraustochytrid species, strain FCC1311.</title>
        <authorList>
            <person name="Sedici K."/>
            <person name="Godart F."/>
            <person name="Aiese Cigliano R."/>
            <person name="Sanseverino W."/>
            <person name="Barakat M."/>
            <person name="Ortet P."/>
            <person name="Marechal E."/>
            <person name="Cagnac O."/>
            <person name="Amato A."/>
        </authorList>
    </citation>
    <scope>NUCLEOTIDE SEQUENCE [LARGE SCALE GENOMIC DNA]</scope>
</reference>
<sequence length="1363" mass="151857">MADNNDGVLSAELLAELGENIESGGALLTERKRLTEAEKRERKLKPKFTPDTLPAKRPDNAVPSFKRRTRGAEEYHEVQKVTKRKRKQLAKIEEDKRKKERRKELLAALAANQLTPQEQGLLVSSSAMGAKETHRDRLRMDLRLERSGIQDAVGADLPTTAVSKTRRKKRARTKRAKTAADDNDTSEDNGARLKVVTKDDSSSSEDESEQSETEEKQKGVESKSDKDQTVSPGDVKISASESESQNDAKSSGDQVLQPPKETQTAKSFSSATAEADSEDKENFVVRVNRSPDTSTSRAKLPVSMMEQEIMEAINRNAVTVLCGETGSGKTTQVPQFLFEAGFGCPSAPSAELHGLIAVTQPRRVATVSMAERVSSELGDHAKFVGYQIRHDSRTVNAKTRLKFMTDGVLLREAREDLLLRKYSVIVLDEAHERNLNTDILLGLLSRIIPLRQEIYKDKSLPNVYPLRVVIMSATLRVDDFARNPRLFTTISPPVIKVEARQYPVTTHFSRRTETRNYLAAAFKKTCAVHRRLPAGAVLVFLTGQREIDWMVKQLRDKFNKGKAIVPLAEQAPVEAKSVDASKPESDTKSSDGTAAAATEENEEDIDYSDIDSDDDDDDAENAALSSSDEADAEAKKADAPPKVVSTSATARIKAAASRINATQEATHPPVHVLPLYSRLPTAQQMQVFQDVPAGHRLIVVATNVAETSVTIPGIRYVVDCGREKRKVHDQYSGTSRFEIGWISQASANQRMGRGGRTGPGHCYRLYSSAVFNDQFEAFGRPEVERLPIEDVILYMKTLGIEDVESFPFPSAPDTLAIQSAESRLVQLGALIKKAIKRGEIARLGSAKARTAITPLGRRMTHFPVRARLAKMLAVAACDTEQPLRRLGYVLCVAAALSLQEPFMHHQIIDEGKSSAALGKIEDNDDEDADKTTERKDSAAQSAEDERKRELREQAKKVKAKWFNATSDVVGLLIAHGAYAHTATMQSGRKTDKFCKEHFLHAKTMREQMQLRQQLANIVAKMRVAALADREPSSDDEDSADETDSDEEGGSARMDFAQTRAMSADLRGPLAPPKRADIVYLRQIVTAGYLDQVARKMTREEARSVADAYGFRLKKKRWPYVSCSMSVDVPLFIGAQSNLMDADGPLPEFVVYGHVDAVEQTQRNAMPDAEMEDEDADGPDRAPRESLHYMRQVTEVDPSWLFSLSQGTEQCSLSSVLEHPPPSYEQGRDTLVACVHPLFGPRRWKLPVQWVTFPSSTAEEMRDRARWFGRALLEGKVLPVFGDLKDWLVVPSAYMTRKVHDVRVQALQRALERGPRRGEAIVSRKALFRAWDVKPEFLYTELVQWIVKEKRKDFRAMWPQIIES</sequence>
<dbReference type="SMART" id="SM00847">
    <property type="entry name" value="HA2"/>
    <property type="match status" value="1"/>
</dbReference>
<feature type="compositionally biased region" description="Basic and acidic residues" evidence="8">
    <location>
        <begin position="90"/>
        <end position="101"/>
    </location>
</feature>
<dbReference type="GO" id="GO:0000462">
    <property type="term" value="P:maturation of SSU-rRNA from tricistronic rRNA transcript (SSU-rRNA, 5.8S rRNA, LSU-rRNA)"/>
    <property type="evidence" value="ECO:0007669"/>
    <property type="project" value="TreeGrafter"/>
</dbReference>
<dbReference type="GO" id="GO:0005524">
    <property type="term" value="F:ATP binding"/>
    <property type="evidence" value="ECO:0007669"/>
    <property type="project" value="UniProtKB-KW"/>
</dbReference>
<dbReference type="InterPro" id="IPR056371">
    <property type="entry name" value="DHX37-like_C"/>
</dbReference>
<dbReference type="InterPro" id="IPR002464">
    <property type="entry name" value="DNA/RNA_helicase_DEAH_CS"/>
</dbReference>
<evidence type="ECO:0000256" key="6">
    <source>
        <dbReference type="ARBA" id="ARBA00022840"/>
    </source>
</evidence>
<feature type="compositionally biased region" description="Basic and acidic residues" evidence="8">
    <location>
        <begin position="576"/>
        <end position="589"/>
    </location>
</feature>
<proteinExistence type="inferred from homology"/>